<dbReference type="AlphaFoldDB" id="A3IHG5"/>
<evidence type="ECO:0000313" key="1">
    <source>
        <dbReference type="EMBL" id="EAZ93247.1"/>
    </source>
</evidence>
<reference evidence="1 2" key="1">
    <citation type="submission" date="2007-03" db="EMBL/GenBank/DDBJ databases">
        <authorList>
            <person name="Stal L."/>
            <person name="Ferriera S."/>
            <person name="Johnson J."/>
            <person name="Kravitz S."/>
            <person name="Beeson K."/>
            <person name="Sutton G."/>
            <person name="Rogers Y.-H."/>
            <person name="Friedman R."/>
            <person name="Frazier M."/>
            <person name="Venter J.C."/>
        </authorList>
    </citation>
    <scope>NUCLEOTIDE SEQUENCE [LARGE SCALE GENOMIC DNA]</scope>
    <source>
        <strain evidence="1 2">CCY0110</strain>
    </source>
</reference>
<organism evidence="1 2">
    <name type="scientific">Crocosphaera chwakensis CCY0110</name>
    <dbReference type="NCBI Taxonomy" id="391612"/>
    <lineage>
        <taxon>Bacteria</taxon>
        <taxon>Bacillati</taxon>
        <taxon>Cyanobacteriota</taxon>
        <taxon>Cyanophyceae</taxon>
        <taxon>Oscillatoriophycideae</taxon>
        <taxon>Chroococcales</taxon>
        <taxon>Aphanothecaceae</taxon>
        <taxon>Crocosphaera</taxon>
        <taxon>Crocosphaera chwakensis</taxon>
    </lineage>
</organism>
<dbReference type="EMBL" id="AAXW01000002">
    <property type="protein sequence ID" value="EAZ93247.1"/>
    <property type="molecule type" value="Genomic_DNA"/>
</dbReference>
<evidence type="ECO:0000313" key="2">
    <source>
        <dbReference type="Proteomes" id="UP000003781"/>
    </source>
</evidence>
<proteinExistence type="predicted"/>
<dbReference type="Proteomes" id="UP000003781">
    <property type="component" value="Unassembled WGS sequence"/>
</dbReference>
<name>A3IHG5_9CHRO</name>
<gene>
    <name evidence="1" type="ORF">CY0110_15667</name>
</gene>
<comment type="caution">
    <text evidence="1">The sequence shown here is derived from an EMBL/GenBank/DDBJ whole genome shotgun (WGS) entry which is preliminary data.</text>
</comment>
<sequence>MIIGAAVPLWMTAFLIKLLTNSSNKSALPCTTGRLFQLTEAW</sequence>
<protein>
    <submittedName>
        <fullName evidence="1">Uncharacterized protein</fullName>
    </submittedName>
</protein>
<accession>A3IHG5</accession>
<keyword evidence="2" id="KW-1185">Reference proteome</keyword>